<keyword evidence="2" id="KW-1185">Reference proteome</keyword>
<organism evidence="1 2">
    <name type="scientific">Anaerobranca gottschalkii DSM 13577</name>
    <dbReference type="NCBI Taxonomy" id="1120990"/>
    <lineage>
        <taxon>Bacteria</taxon>
        <taxon>Bacillati</taxon>
        <taxon>Bacillota</taxon>
        <taxon>Clostridia</taxon>
        <taxon>Eubacteriales</taxon>
        <taxon>Proteinivoracaceae</taxon>
        <taxon>Anaerobranca</taxon>
    </lineage>
</organism>
<sequence length="173" mass="20192">MKEIKVGIILLFFILGMSLVIGDTKPSLKASRELKEEVIGQITLKTYQLTRETVRTSREYLYQQITGENKIPLSSSDSLKWQEIKKGISELEKNLDFCLQKLQPNNSLYIDISTTKKLLMAARQYNDLQSIIDAYKILHDLEHFFFYHNRNEVYYGVTKTLSGEVKWKSKYVN</sequence>
<dbReference type="EMBL" id="FOIF01000019">
    <property type="protein sequence ID" value="SES91612.1"/>
    <property type="molecule type" value="Genomic_DNA"/>
</dbReference>
<evidence type="ECO:0000313" key="1">
    <source>
        <dbReference type="EMBL" id="SES91612.1"/>
    </source>
</evidence>
<reference evidence="2" key="1">
    <citation type="submission" date="2016-10" db="EMBL/GenBank/DDBJ databases">
        <authorList>
            <person name="Varghese N."/>
            <person name="Submissions S."/>
        </authorList>
    </citation>
    <scope>NUCLEOTIDE SEQUENCE [LARGE SCALE GENOMIC DNA]</scope>
    <source>
        <strain evidence="2">DSM 13577</strain>
    </source>
</reference>
<accession>A0A1I0ABN6</accession>
<dbReference type="AlphaFoldDB" id="A0A1I0ABN6"/>
<dbReference type="STRING" id="1120990.SAMN03080614_101929"/>
<gene>
    <name evidence="1" type="ORF">SAMN03080614_101929</name>
</gene>
<proteinExistence type="predicted"/>
<dbReference type="Proteomes" id="UP000243819">
    <property type="component" value="Unassembled WGS sequence"/>
</dbReference>
<name>A0A1I0ABN6_9FIRM</name>
<dbReference type="OrthoDB" id="9836817at2"/>
<protein>
    <submittedName>
        <fullName evidence="1">Uncharacterized protein</fullName>
    </submittedName>
</protein>
<dbReference type="RefSeq" id="WP_091350455.1">
    <property type="nucleotide sequence ID" value="NZ_FOIF01000019.1"/>
</dbReference>
<evidence type="ECO:0000313" key="2">
    <source>
        <dbReference type="Proteomes" id="UP000243819"/>
    </source>
</evidence>